<evidence type="ECO:0000256" key="1">
    <source>
        <dbReference type="SAM" id="MobiDB-lite"/>
    </source>
</evidence>
<organism evidence="2 3">
    <name type="scientific">Elaeis guineensis var. tenera</name>
    <name type="common">Oil palm</name>
    <dbReference type="NCBI Taxonomy" id="51953"/>
    <lineage>
        <taxon>Eukaryota</taxon>
        <taxon>Viridiplantae</taxon>
        <taxon>Streptophyta</taxon>
        <taxon>Embryophyta</taxon>
        <taxon>Tracheophyta</taxon>
        <taxon>Spermatophyta</taxon>
        <taxon>Magnoliopsida</taxon>
        <taxon>Liliopsida</taxon>
        <taxon>Arecaceae</taxon>
        <taxon>Arecoideae</taxon>
        <taxon>Cocoseae</taxon>
        <taxon>Elaeidinae</taxon>
        <taxon>Elaeis</taxon>
    </lineage>
</organism>
<feature type="region of interest" description="Disordered" evidence="1">
    <location>
        <begin position="1"/>
        <end position="32"/>
    </location>
</feature>
<accession>A0A8N4IFM1</accession>
<gene>
    <name evidence="3" type="primary">LOC105051284</name>
</gene>
<feature type="compositionally biased region" description="Low complexity" evidence="1">
    <location>
        <begin position="12"/>
        <end position="27"/>
    </location>
</feature>
<feature type="compositionally biased region" description="Basic and acidic residues" evidence="1">
    <location>
        <begin position="231"/>
        <end position="246"/>
    </location>
</feature>
<dbReference type="RefSeq" id="XP_029122339.1">
    <property type="nucleotide sequence ID" value="XM_029266506.1"/>
</dbReference>
<dbReference type="GeneID" id="105051284"/>
<keyword evidence="2" id="KW-1185">Reference proteome</keyword>
<protein>
    <submittedName>
        <fullName evidence="3">Uncharacterized protein LOC105051284 isoform X2</fullName>
    </submittedName>
</protein>
<evidence type="ECO:0000313" key="3">
    <source>
        <dbReference type="RefSeq" id="XP_029122339.1"/>
    </source>
</evidence>
<sequence length="246" mass="27383">MAKRKRTIVNISGTKNSQSQNQGSTSQPRRRGYTRMSELCDLNEGEHVVINLNELGQPIGVEATNLSNYIGSTVRQFDNAPIDYDSWHHVPSSFKEKKIAELEELMKEGMQEMGGSESTEGQRYWNDDVYSHVKRPEKRGRIHRVGKAPSCSKDTSSTSVEQEGESTHLRNMVQHLGSEVSGLKGLVASLIAVFQSQAQVNPQMAELIELAQRHIRSEASDAGSTPSQTPHENRDGYSHHDQNATP</sequence>
<proteinExistence type="predicted"/>
<feature type="region of interest" description="Disordered" evidence="1">
    <location>
        <begin position="138"/>
        <end position="166"/>
    </location>
</feature>
<feature type="region of interest" description="Disordered" evidence="1">
    <location>
        <begin position="217"/>
        <end position="246"/>
    </location>
</feature>
<feature type="compositionally biased region" description="Polar residues" evidence="1">
    <location>
        <begin position="152"/>
        <end position="161"/>
    </location>
</feature>
<name>A0A8N4IFM1_ELAGV</name>
<dbReference type="Proteomes" id="UP000504607">
    <property type="component" value="Chromosome 9"/>
</dbReference>
<evidence type="ECO:0000313" key="2">
    <source>
        <dbReference type="Proteomes" id="UP000504607"/>
    </source>
</evidence>
<reference evidence="3" key="1">
    <citation type="submission" date="2025-08" db="UniProtKB">
        <authorList>
            <consortium name="RefSeq"/>
        </authorList>
    </citation>
    <scope>IDENTIFICATION</scope>
</reference>
<dbReference type="AlphaFoldDB" id="A0A8N4IFM1"/>